<dbReference type="NCBIfam" id="TIGR01509">
    <property type="entry name" value="HAD-SF-IA-v3"/>
    <property type="match status" value="1"/>
</dbReference>
<dbReference type="SFLD" id="SFLDG01129">
    <property type="entry name" value="C1.5:_HAD__Beta-PGM__Phosphata"/>
    <property type="match status" value="1"/>
</dbReference>
<name>A0A1M4WGM0_9GAMM</name>
<dbReference type="EMBL" id="FQVA01000001">
    <property type="protein sequence ID" value="SHE80364.1"/>
    <property type="molecule type" value="Genomic_DNA"/>
</dbReference>
<sequence length="202" mass="22757">MQTDIELIIFDLGGVLVELQPHPFPLAWLPDGQTFDSAGWFNSKTALQFECGKISPDDFARGLQQELDLDVSTAEIIDQFTRWPIGLYEGAHDLLLQLMRSHRLAALTNTNALHWPRLIDEFHLPQYFSKIFSSHQMALAKPDPRAFHHVLEAMAVAPERVLFFDDNPTNVASATQLGIRAHRACSLKQVIAQLQESALLTE</sequence>
<dbReference type="Gene3D" id="3.40.50.1000">
    <property type="entry name" value="HAD superfamily/HAD-like"/>
    <property type="match status" value="1"/>
</dbReference>
<protein>
    <submittedName>
        <fullName evidence="1">Putative hydrolase of the HAD superfamily</fullName>
    </submittedName>
</protein>
<evidence type="ECO:0000313" key="1">
    <source>
        <dbReference type="EMBL" id="SHE80364.1"/>
    </source>
</evidence>
<dbReference type="InterPro" id="IPR036412">
    <property type="entry name" value="HAD-like_sf"/>
</dbReference>
<keyword evidence="2" id="KW-1185">Reference proteome</keyword>
<proteinExistence type="predicted"/>
<accession>A0A1M4WGM0</accession>
<gene>
    <name evidence="1" type="ORF">SAMN04487965_0687</name>
</gene>
<dbReference type="PRINTS" id="PR00413">
    <property type="entry name" value="HADHALOGNASE"/>
</dbReference>
<dbReference type="Proteomes" id="UP000184170">
    <property type="component" value="Unassembled WGS sequence"/>
</dbReference>
<dbReference type="InterPro" id="IPR023214">
    <property type="entry name" value="HAD_sf"/>
</dbReference>
<dbReference type="InterPro" id="IPR023198">
    <property type="entry name" value="PGP-like_dom2"/>
</dbReference>
<dbReference type="PANTHER" id="PTHR43611">
    <property type="entry name" value="ALPHA-D-GLUCOSE 1-PHOSPHATE PHOSPHATASE"/>
    <property type="match status" value="1"/>
</dbReference>
<keyword evidence="1" id="KW-0378">Hydrolase</keyword>
<dbReference type="Pfam" id="PF00702">
    <property type="entry name" value="Hydrolase"/>
    <property type="match status" value="1"/>
</dbReference>
<dbReference type="RefSeq" id="WP_073271440.1">
    <property type="nucleotide sequence ID" value="NZ_FQVA01000001.1"/>
</dbReference>
<evidence type="ECO:0000313" key="2">
    <source>
        <dbReference type="Proteomes" id="UP000184170"/>
    </source>
</evidence>
<dbReference type="OrthoDB" id="9797415at2"/>
<organism evidence="1 2">
    <name type="scientific">Microbulbifer donghaiensis</name>
    <dbReference type="NCBI Taxonomy" id="494016"/>
    <lineage>
        <taxon>Bacteria</taxon>
        <taxon>Pseudomonadati</taxon>
        <taxon>Pseudomonadota</taxon>
        <taxon>Gammaproteobacteria</taxon>
        <taxon>Cellvibrionales</taxon>
        <taxon>Microbulbiferaceae</taxon>
        <taxon>Microbulbifer</taxon>
    </lineage>
</organism>
<dbReference type="GO" id="GO:0016787">
    <property type="term" value="F:hydrolase activity"/>
    <property type="evidence" value="ECO:0007669"/>
    <property type="project" value="UniProtKB-KW"/>
</dbReference>
<dbReference type="SUPFAM" id="SSF56784">
    <property type="entry name" value="HAD-like"/>
    <property type="match status" value="1"/>
</dbReference>
<dbReference type="SFLD" id="SFLDS00003">
    <property type="entry name" value="Haloacid_Dehalogenase"/>
    <property type="match status" value="1"/>
</dbReference>
<dbReference type="InterPro" id="IPR006439">
    <property type="entry name" value="HAD-SF_hydro_IA"/>
</dbReference>
<reference evidence="2" key="1">
    <citation type="submission" date="2016-11" db="EMBL/GenBank/DDBJ databases">
        <authorList>
            <person name="Varghese N."/>
            <person name="Submissions S."/>
        </authorList>
    </citation>
    <scope>NUCLEOTIDE SEQUENCE [LARGE SCALE GENOMIC DNA]</scope>
    <source>
        <strain evidence="2">CGMCC 1.7063</strain>
    </source>
</reference>
<dbReference type="CDD" id="cd02603">
    <property type="entry name" value="HAD_sEH-N_like"/>
    <property type="match status" value="1"/>
</dbReference>
<dbReference type="AlphaFoldDB" id="A0A1M4WGM0"/>
<dbReference type="Gene3D" id="1.10.150.240">
    <property type="entry name" value="Putative phosphatase, domain 2"/>
    <property type="match status" value="1"/>
</dbReference>
<dbReference type="PANTHER" id="PTHR43611:SF3">
    <property type="entry name" value="FLAVIN MONONUCLEOTIDE HYDROLASE 1, CHLOROPLATIC"/>
    <property type="match status" value="1"/>
</dbReference>
<dbReference type="STRING" id="494016.SAMN04487965_0687"/>